<name>A0ABP4GBG6_9ACTN</name>
<dbReference type="EMBL" id="BAAALF010000006">
    <property type="protein sequence ID" value="GAA1219456.1"/>
    <property type="molecule type" value="Genomic_DNA"/>
</dbReference>
<reference evidence="3" key="1">
    <citation type="journal article" date="2019" name="Int. J. Syst. Evol. Microbiol.">
        <title>The Global Catalogue of Microorganisms (GCM) 10K type strain sequencing project: providing services to taxonomists for standard genome sequencing and annotation.</title>
        <authorList>
            <consortium name="The Broad Institute Genomics Platform"/>
            <consortium name="The Broad Institute Genome Sequencing Center for Infectious Disease"/>
            <person name="Wu L."/>
            <person name="Ma J."/>
        </authorList>
    </citation>
    <scope>NUCLEOTIDE SEQUENCE [LARGE SCALE GENOMIC DNA]</scope>
    <source>
        <strain evidence="3">JCM 13004</strain>
    </source>
</reference>
<gene>
    <name evidence="2" type="ORF">GCM10009665_06930</name>
</gene>
<dbReference type="Proteomes" id="UP001500037">
    <property type="component" value="Unassembled WGS sequence"/>
</dbReference>
<feature type="transmembrane region" description="Helical" evidence="1">
    <location>
        <begin position="49"/>
        <end position="73"/>
    </location>
</feature>
<feature type="transmembrane region" description="Helical" evidence="1">
    <location>
        <begin position="12"/>
        <end position="37"/>
    </location>
</feature>
<keyword evidence="1" id="KW-1133">Transmembrane helix</keyword>
<accession>A0ABP4GBG6</accession>
<keyword evidence="1" id="KW-0812">Transmembrane</keyword>
<evidence type="ECO:0000313" key="3">
    <source>
        <dbReference type="Proteomes" id="UP001500037"/>
    </source>
</evidence>
<evidence type="ECO:0000256" key="1">
    <source>
        <dbReference type="SAM" id="Phobius"/>
    </source>
</evidence>
<comment type="caution">
    <text evidence="2">The sequence shown here is derived from an EMBL/GenBank/DDBJ whole genome shotgun (WGS) entry which is preliminary data.</text>
</comment>
<keyword evidence="1" id="KW-0472">Membrane</keyword>
<evidence type="ECO:0000313" key="2">
    <source>
        <dbReference type="EMBL" id="GAA1219456.1"/>
    </source>
</evidence>
<organism evidence="2 3">
    <name type="scientific">Kitasatospora nipponensis</name>
    <dbReference type="NCBI Taxonomy" id="258049"/>
    <lineage>
        <taxon>Bacteria</taxon>
        <taxon>Bacillati</taxon>
        <taxon>Actinomycetota</taxon>
        <taxon>Actinomycetes</taxon>
        <taxon>Kitasatosporales</taxon>
        <taxon>Streptomycetaceae</taxon>
        <taxon>Kitasatospora</taxon>
    </lineage>
</organism>
<sequence>MAMTPRVRKLALTAHVTVSVGWVGAVAVFLALAVAGLTSTDAQLVRSAYLVMGLVGWFVIVPLCFASLGTGVVSSLGTSWGLVRYYWVAIKLVITVLSTLVLLVHMGPIGSIARAAAGATWSGGELHGLRVQLVVEAGVALLALLVATALSVYKPPGRTRYGQRWQAGTVSAVNR</sequence>
<feature type="transmembrane region" description="Helical" evidence="1">
    <location>
        <begin position="85"/>
        <end position="109"/>
    </location>
</feature>
<protein>
    <recommendedName>
        <fullName evidence="4">Integral membrane protein</fullName>
    </recommendedName>
</protein>
<feature type="transmembrane region" description="Helical" evidence="1">
    <location>
        <begin position="129"/>
        <end position="153"/>
    </location>
</feature>
<keyword evidence="3" id="KW-1185">Reference proteome</keyword>
<evidence type="ECO:0008006" key="4">
    <source>
        <dbReference type="Google" id="ProtNLM"/>
    </source>
</evidence>
<proteinExistence type="predicted"/>